<feature type="transmembrane region" description="Helical" evidence="1">
    <location>
        <begin position="44"/>
        <end position="65"/>
    </location>
</feature>
<feature type="transmembrane region" description="Helical" evidence="1">
    <location>
        <begin position="123"/>
        <end position="144"/>
    </location>
</feature>
<protein>
    <recommendedName>
        <fullName evidence="4">ABC-2 type transport system permease protein</fullName>
    </recommendedName>
</protein>
<keyword evidence="1" id="KW-0472">Membrane</keyword>
<feature type="transmembrane region" description="Helical" evidence="1">
    <location>
        <begin position="156"/>
        <end position="177"/>
    </location>
</feature>
<accession>A0ABT4SR39</accession>
<dbReference type="EMBL" id="JAPNUD010000004">
    <property type="protein sequence ID" value="MDA0639453.1"/>
    <property type="molecule type" value="Genomic_DNA"/>
</dbReference>
<evidence type="ECO:0000256" key="1">
    <source>
        <dbReference type="SAM" id="Phobius"/>
    </source>
</evidence>
<name>A0ABT4SR39_9ACTN</name>
<evidence type="ECO:0008006" key="4">
    <source>
        <dbReference type="Google" id="ProtNLM"/>
    </source>
</evidence>
<evidence type="ECO:0000313" key="3">
    <source>
        <dbReference type="Proteomes" id="UP001212498"/>
    </source>
</evidence>
<feature type="transmembrane region" description="Helical" evidence="1">
    <location>
        <begin position="197"/>
        <end position="218"/>
    </location>
</feature>
<organism evidence="2 3">
    <name type="scientific">Nonomuraea ferruginea</name>
    <dbReference type="NCBI Taxonomy" id="46174"/>
    <lineage>
        <taxon>Bacteria</taxon>
        <taxon>Bacillati</taxon>
        <taxon>Actinomycetota</taxon>
        <taxon>Actinomycetes</taxon>
        <taxon>Streptosporangiales</taxon>
        <taxon>Streptosporangiaceae</taxon>
        <taxon>Nonomuraea</taxon>
    </lineage>
</organism>
<keyword evidence="1" id="KW-1133">Transmembrane helix</keyword>
<proteinExistence type="predicted"/>
<evidence type="ECO:0000313" key="2">
    <source>
        <dbReference type="EMBL" id="MDA0639453.1"/>
    </source>
</evidence>
<sequence>MIALSAFRLAAYVRSHRVHQALLALLAALAVVYATRAPAGHEAAVLADSAVLILPLLAWAARSLLDTEPDRQREMSAALAGGRGRELAAGLLAALTACAAFAALALVWGVLLGMSATPPGPVLAAGIVLHALSALAGLTLGALTSRALLPSPALSIMALVSGFVAMLLISASPLHWLTVPLTVWMRAASAERLVAQLPELAAVSLVWCLLGLAAYAWLRRTRP</sequence>
<gene>
    <name evidence="2" type="ORF">OUY24_02340</name>
</gene>
<reference evidence="2 3" key="1">
    <citation type="submission" date="2022-11" db="EMBL/GenBank/DDBJ databases">
        <title>Nonomuraea corallina sp. nov., a new species of the genus Nonomuraea isolated from sea side sediment in Thai sea.</title>
        <authorList>
            <person name="Ngamcharungchit C."/>
            <person name="Matsumoto A."/>
            <person name="Suriyachadkun C."/>
            <person name="Panbangred W."/>
            <person name="Inahashi Y."/>
            <person name="Intra B."/>
        </authorList>
    </citation>
    <scope>NUCLEOTIDE SEQUENCE [LARGE SCALE GENOMIC DNA]</scope>
    <source>
        <strain evidence="2 3">DSM 43553</strain>
    </source>
</reference>
<dbReference type="Proteomes" id="UP001212498">
    <property type="component" value="Unassembled WGS sequence"/>
</dbReference>
<keyword evidence="3" id="KW-1185">Reference proteome</keyword>
<comment type="caution">
    <text evidence="2">The sequence shown here is derived from an EMBL/GenBank/DDBJ whole genome shotgun (WGS) entry which is preliminary data.</text>
</comment>
<dbReference type="RefSeq" id="WP_271274957.1">
    <property type="nucleotide sequence ID" value="NZ_BAABFD010000003.1"/>
</dbReference>
<feature type="transmembrane region" description="Helical" evidence="1">
    <location>
        <begin position="86"/>
        <end position="111"/>
    </location>
</feature>
<keyword evidence="1" id="KW-0812">Transmembrane</keyword>